<evidence type="ECO:0008006" key="3">
    <source>
        <dbReference type="Google" id="ProtNLM"/>
    </source>
</evidence>
<gene>
    <name evidence="1" type="ORF">GCM10010140_72040</name>
</gene>
<dbReference type="Proteomes" id="UP000611554">
    <property type="component" value="Unassembled WGS sequence"/>
</dbReference>
<name>A0ABQ2RIJ9_9ACTN</name>
<accession>A0ABQ2RIJ9</accession>
<organism evidence="1 2">
    <name type="scientific">Streptosporangium pseudovulgare</name>
    <dbReference type="NCBI Taxonomy" id="35765"/>
    <lineage>
        <taxon>Bacteria</taxon>
        <taxon>Bacillati</taxon>
        <taxon>Actinomycetota</taxon>
        <taxon>Actinomycetes</taxon>
        <taxon>Streptosporangiales</taxon>
        <taxon>Streptosporangiaceae</taxon>
        <taxon>Streptosporangium</taxon>
    </lineage>
</organism>
<evidence type="ECO:0000313" key="1">
    <source>
        <dbReference type="EMBL" id="GGQ31478.1"/>
    </source>
</evidence>
<keyword evidence="2" id="KW-1185">Reference proteome</keyword>
<proteinExistence type="predicted"/>
<protein>
    <recommendedName>
        <fullName evidence="3">Resolvase HTH domain-containing protein</fullName>
    </recommendedName>
</protein>
<reference evidence="2" key="1">
    <citation type="journal article" date="2019" name="Int. J. Syst. Evol. Microbiol.">
        <title>The Global Catalogue of Microorganisms (GCM) 10K type strain sequencing project: providing services to taxonomists for standard genome sequencing and annotation.</title>
        <authorList>
            <consortium name="The Broad Institute Genomics Platform"/>
            <consortium name="The Broad Institute Genome Sequencing Center for Infectious Disease"/>
            <person name="Wu L."/>
            <person name="Ma J."/>
        </authorList>
    </citation>
    <scope>NUCLEOTIDE SEQUENCE [LARGE SCALE GENOMIC DNA]</scope>
    <source>
        <strain evidence="2">JCM 3115</strain>
    </source>
</reference>
<dbReference type="RefSeq" id="WP_189250908.1">
    <property type="nucleotide sequence ID" value="NZ_BMQJ01000029.1"/>
</dbReference>
<evidence type="ECO:0000313" key="2">
    <source>
        <dbReference type="Proteomes" id="UP000611554"/>
    </source>
</evidence>
<comment type="caution">
    <text evidence="1">The sequence shown here is derived from an EMBL/GenBank/DDBJ whole genome shotgun (WGS) entry which is preliminary data.</text>
</comment>
<sequence>MPALDAARREEAWAAFQDQGASIVALARIHGVSRAAARTALAGLLPDQAQPDR</sequence>
<dbReference type="EMBL" id="BMQJ01000029">
    <property type="protein sequence ID" value="GGQ31478.1"/>
    <property type="molecule type" value="Genomic_DNA"/>
</dbReference>